<organism evidence="6 7">
    <name type="scientific">Acanthosepion pharaonis</name>
    <name type="common">Pharaoh cuttlefish</name>
    <name type="synonym">Sepia pharaonis</name>
    <dbReference type="NCBI Taxonomy" id="158019"/>
    <lineage>
        <taxon>Eukaryota</taxon>
        <taxon>Metazoa</taxon>
        <taxon>Spiralia</taxon>
        <taxon>Lophotrochozoa</taxon>
        <taxon>Mollusca</taxon>
        <taxon>Cephalopoda</taxon>
        <taxon>Coleoidea</taxon>
        <taxon>Decapodiformes</taxon>
        <taxon>Sepiida</taxon>
        <taxon>Sepiina</taxon>
        <taxon>Sepiidae</taxon>
        <taxon>Acanthosepion</taxon>
    </lineage>
</organism>
<evidence type="ECO:0000313" key="6">
    <source>
        <dbReference type="EMBL" id="CAE1289679.1"/>
    </source>
</evidence>
<keyword evidence="1" id="KW-0813">Transport</keyword>
<name>A0A812D1Q8_ACAPH</name>
<dbReference type="GO" id="GO:0016236">
    <property type="term" value="P:macroautophagy"/>
    <property type="evidence" value="ECO:0007669"/>
    <property type="project" value="TreeGrafter"/>
</dbReference>
<dbReference type="InterPro" id="IPR057780">
    <property type="entry name" value="Beta-prop_Vps41"/>
</dbReference>
<dbReference type="SMART" id="SM00299">
    <property type="entry name" value="CLH"/>
    <property type="match status" value="1"/>
</dbReference>
<evidence type="ECO:0000256" key="3">
    <source>
        <dbReference type="PROSITE-ProRule" id="PRU01006"/>
    </source>
</evidence>
<keyword evidence="4" id="KW-0175">Coiled coil</keyword>
<dbReference type="PROSITE" id="PS50236">
    <property type="entry name" value="CHCR"/>
    <property type="match status" value="1"/>
</dbReference>
<dbReference type="InterPro" id="IPR045111">
    <property type="entry name" value="Vps41/Vps8"/>
</dbReference>
<protein>
    <submittedName>
        <fullName evidence="6">VPS41</fullName>
    </submittedName>
</protein>
<dbReference type="Pfam" id="PF23411">
    <property type="entry name" value="Beta-prop_Vps41"/>
    <property type="match status" value="1"/>
</dbReference>
<comment type="caution">
    <text evidence="6">The sequence shown here is derived from an EMBL/GenBank/DDBJ whole genome shotgun (WGS) entry which is preliminary data.</text>
</comment>
<proteinExistence type="predicted"/>
<gene>
    <name evidence="6" type="ORF">SPHA_47793</name>
</gene>
<dbReference type="OrthoDB" id="244107at2759"/>
<dbReference type="EMBL" id="CAHIKZ030002622">
    <property type="protein sequence ID" value="CAE1289679.1"/>
    <property type="molecule type" value="Genomic_DNA"/>
</dbReference>
<dbReference type="GO" id="GO:0009267">
    <property type="term" value="P:cellular response to starvation"/>
    <property type="evidence" value="ECO:0007669"/>
    <property type="project" value="TreeGrafter"/>
</dbReference>
<dbReference type="GO" id="GO:0030897">
    <property type="term" value="C:HOPS complex"/>
    <property type="evidence" value="ECO:0007669"/>
    <property type="project" value="TreeGrafter"/>
</dbReference>
<dbReference type="PANTHER" id="PTHR12616:SF1">
    <property type="entry name" value="VACUOLAR PROTEIN SORTING-ASSOCIATED PROTEIN 41 HOMOLOG"/>
    <property type="match status" value="1"/>
</dbReference>
<dbReference type="InterPro" id="IPR000547">
    <property type="entry name" value="Clathrin_H-chain/VPS_repeat"/>
</dbReference>
<accession>A0A812D1Q8</accession>
<dbReference type="PANTHER" id="PTHR12616">
    <property type="entry name" value="VACUOLAR PROTEIN SORTING VPS41"/>
    <property type="match status" value="1"/>
</dbReference>
<dbReference type="Pfam" id="PF23556">
    <property type="entry name" value="TPR_Vps41"/>
    <property type="match status" value="1"/>
</dbReference>
<keyword evidence="2" id="KW-0653">Protein transport</keyword>
<evidence type="ECO:0000256" key="2">
    <source>
        <dbReference type="ARBA" id="ARBA00022927"/>
    </source>
</evidence>
<keyword evidence="7" id="KW-1185">Reference proteome</keyword>
<dbReference type="GO" id="GO:0034058">
    <property type="term" value="P:endosomal vesicle fusion"/>
    <property type="evidence" value="ECO:0007669"/>
    <property type="project" value="TreeGrafter"/>
</dbReference>
<evidence type="ECO:0000313" key="7">
    <source>
        <dbReference type="Proteomes" id="UP000597762"/>
    </source>
</evidence>
<dbReference type="Gene3D" id="1.25.40.10">
    <property type="entry name" value="Tetratricopeptide repeat domain"/>
    <property type="match status" value="1"/>
</dbReference>
<reference evidence="6" key="1">
    <citation type="submission" date="2021-01" db="EMBL/GenBank/DDBJ databases">
        <authorList>
            <person name="Li R."/>
            <person name="Bekaert M."/>
        </authorList>
    </citation>
    <scope>NUCLEOTIDE SEQUENCE</scope>
    <source>
        <strain evidence="6">Farmed</strain>
    </source>
</reference>
<sequence>MFKTTPESNCYICGIAPLENNLVVFTFDKEGQTSDEPNKYIADRPHLQIWEPGTNYYEEISDDALSFRAFEEYRCFDYHLESVVEESLYFLISPKDVVVAKLRDHDDHITWLLEHKRYEDAMESAMTHSRELKRHNVQELGKQYLEHLLEAENFNEAAQLCARILGRKKELWESTFEKFNDIGQLKVLAPYLPCGNPLLSPHIYEIVLNEFLRTDHEGLLRLIKSWPHNLYNMQAIINRLRNEYERDKNNLILLECLGELYTFQNRFDKALAIFLRMKHKDVFSLINKHNLFDSITDRIVQLMQFDQEKAVKLLLDNIGKIPIKKVVQQLEQSPELLHCYLDKLFQKDPQLGQEYHALQIKLYAEYDREKLLPLLKNSTHCPLQKALEECRNRKFLPEQVFLLNKMGDTKGALKVIMEQLDNVQKAIDFCKEQNDKDLWDDLITFSIDKPVKNIFS</sequence>
<dbReference type="GO" id="GO:0005770">
    <property type="term" value="C:late endosome"/>
    <property type="evidence" value="ECO:0007669"/>
    <property type="project" value="TreeGrafter"/>
</dbReference>
<evidence type="ECO:0000256" key="1">
    <source>
        <dbReference type="ARBA" id="ARBA00022448"/>
    </source>
</evidence>
<evidence type="ECO:0000259" key="5">
    <source>
        <dbReference type="Pfam" id="PF23411"/>
    </source>
</evidence>
<dbReference type="AlphaFoldDB" id="A0A812D1Q8"/>
<evidence type="ECO:0000256" key="4">
    <source>
        <dbReference type="SAM" id="Coils"/>
    </source>
</evidence>
<feature type="coiled-coil region" evidence="4">
    <location>
        <begin position="230"/>
        <end position="257"/>
    </location>
</feature>
<dbReference type="GO" id="GO:0006623">
    <property type="term" value="P:protein targeting to vacuole"/>
    <property type="evidence" value="ECO:0007669"/>
    <property type="project" value="InterPro"/>
</dbReference>
<dbReference type="InterPro" id="IPR011990">
    <property type="entry name" value="TPR-like_helical_dom_sf"/>
</dbReference>
<feature type="domain" description="Vps41 beta-propeller" evidence="5">
    <location>
        <begin position="7"/>
        <end position="101"/>
    </location>
</feature>
<dbReference type="Proteomes" id="UP000597762">
    <property type="component" value="Unassembled WGS sequence"/>
</dbReference>
<feature type="repeat" description="CHCR" evidence="3">
    <location>
        <begin position="311"/>
        <end position="455"/>
    </location>
</feature>